<comment type="caution">
    <text evidence="8">The sequence shown here is derived from an EMBL/GenBank/DDBJ whole genome shotgun (WGS) entry which is preliminary data.</text>
</comment>
<keyword evidence="1" id="KW-0488">Methylation</keyword>
<keyword evidence="2" id="KW-0479">Metal-binding</keyword>
<evidence type="ECO:0000256" key="4">
    <source>
        <dbReference type="ARBA" id="ARBA00023289"/>
    </source>
</evidence>
<evidence type="ECO:0000313" key="8">
    <source>
        <dbReference type="EMBL" id="KAK4263914.1"/>
    </source>
</evidence>
<dbReference type="EMBL" id="JAWXYG010000009">
    <property type="protein sequence ID" value="KAK4263914.1"/>
    <property type="molecule type" value="Genomic_DNA"/>
</dbReference>
<protein>
    <recommendedName>
        <fullName evidence="7">HMA domain-containing protein</fullName>
    </recommendedName>
</protein>
<evidence type="ECO:0000256" key="3">
    <source>
        <dbReference type="ARBA" id="ARBA00023288"/>
    </source>
</evidence>
<keyword evidence="3" id="KW-0449">Lipoprotein</keyword>
<reference evidence="8" key="1">
    <citation type="submission" date="2023-10" db="EMBL/GenBank/DDBJ databases">
        <title>Chromosome-level genome of the transformable northern wattle, Acacia crassicarpa.</title>
        <authorList>
            <person name="Massaro I."/>
            <person name="Sinha N.R."/>
            <person name="Poethig S."/>
            <person name="Leichty A.R."/>
        </authorList>
    </citation>
    <scope>NUCLEOTIDE SEQUENCE</scope>
    <source>
        <strain evidence="8">Acra3RX</strain>
        <tissue evidence="8">Leaf</tissue>
    </source>
</reference>
<evidence type="ECO:0000256" key="2">
    <source>
        <dbReference type="ARBA" id="ARBA00022723"/>
    </source>
</evidence>
<dbReference type="Proteomes" id="UP001293593">
    <property type="component" value="Unassembled WGS sequence"/>
</dbReference>
<dbReference type="CDD" id="cd00371">
    <property type="entry name" value="HMA"/>
    <property type="match status" value="1"/>
</dbReference>
<evidence type="ECO:0000313" key="9">
    <source>
        <dbReference type="Proteomes" id="UP001293593"/>
    </source>
</evidence>
<name>A0AAE1K2H2_9FABA</name>
<evidence type="ECO:0000259" key="7">
    <source>
        <dbReference type="PROSITE" id="PS50846"/>
    </source>
</evidence>
<dbReference type="InterPro" id="IPR006121">
    <property type="entry name" value="HMA_dom"/>
</dbReference>
<evidence type="ECO:0000256" key="5">
    <source>
        <dbReference type="ARBA" id="ARBA00024045"/>
    </source>
</evidence>
<feature type="region of interest" description="Disordered" evidence="6">
    <location>
        <begin position="172"/>
        <end position="213"/>
    </location>
</feature>
<dbReference type="InterPro" id="IPR036163">
    <property type="entry name" value="HMA_dom_sf"/>
</dbReference>
<feature type="compositionally biased region" description="Low complexity" evidence="6">
    <location>
        <begin position="183"/>
        <end position="206"/>
    </location>
</feature>
<evidence type="ECO:0000256" key="1">
    <source>
        <dbReference type="ARBA" id="ARBA00022481"/>
    </source>
</evidence>
<dbReference type="PANTHER" id="PTHR45868:SF19">
    <property type="entry name" value="HEAVY METAL-ASSOCIATED ISOPRENYLATED PLANT PROTEIN 37"/>
    <property type="match status" value="1"/>
</dbReference>
<dbReference type="Gene3D" id="3.30.70.100">
    <property type="match status" value="1"/>
</dbReference>
<comment type="similarity">
    <text evidence="5">Belongs to the HIPP family.</text>
</comment>
<dbReference type="AlphaFoldDB" id="A0AAE1K2H2"/>
<organism evidence="8 9">
    <name type="scientific">Acacia crassicarpa</name>
    <name type="common">northern wattle</name>
    <dbReference type="NCBI Taxonomy" id="499986"/>
    <lineage>
        <taxon>Eukaryota</taxon>
        <taxon>Viridiplantae</taxon>
        <taxon>Streptophyta</taxon>
        <taxon>Embryophyta</taxon>
        <taxon>Tracheophyta</taxon>
        <taxon>Spermatophyta</taxon>
        <taxon>Magnoliopsida</taxon>
        <taxon>eudicotyledons</taxon>
        <taxon>Gunneridae</taxon>
        <taxon>Pentapetalae</taxon>
        <taxon>rosids</taxon>
        <taxon>fabids</taxon>
        <taxon>Fabales</taxon>
        <taxon>Fabaceae</taxon>
        <taxon>Caesalpinioideae</taxon>
        <taxon>mimosoid clade</taxon>
        <taxon>Acacieae</taxon>
        <taxon>Acacia</taxon>
    </lineage>
</organism>
<evidence type="ECO:0000256" key="6">
    <source>
        <dbReference type="SAM" id="MobiDB-lite"/>
    </source>
</evidence>
<gene>
    <name evidence="8" type="ORF">QN277_029266</name>
</gene>
<dbReference type="SUPFAM" id="SSF55008">
    <property type="entry name" value="HMA, heavy metal-associated domain"/>
    <property type="match status" value="1"/>
</dbReference>
<feature type="compositionally biased region" description="Low complexity" evidence="6">
    <location>
        <begin position="79"/>
        <end position="104"/>
    </location>
</feature>
<keyword evidence="4" id="KW-0636">Prenylation</keyword>
<dbReference type="Pfam" id="PF00403">
    <property type="entry name" value="HMA"/>
    <property type="match status" value="1"/>
</dbReference>
<feature type="domain" description="HMA" evidence="7">
    <location>
        <begin position="12"/>
        <end position="75"/>
    </location>
</feature>
<feature type="compositionally biased region" description="Low complexity" evidence="6">
    <location>
        <begin position="112"/>
        <end position="123"/>
    </location>
</feature>
<dbReference type="PROSITE" id="PS50846">
    <property type="entry name" value="HMA_2"/>
    <property type="match status" value="1"/>
</dbReference>
<proteinExistence type="inferred from homology"/>
<sequence length="402" mass="44270">MTKDDDFKLLKIQTCVLKVNIHCDGCKQKVKKLLQKIEGVYQVQLDAKQQKVTVSGCVDSETLIKKLVRAGKYAELWSSQKTNQNQKQNSNNNNNISNNNNCVKNNDKNQKGQKQQQGQVNNKNHQKFKFPAFGSEEDDDLYEEDDNEDDDGLRFIIEKANQLNLMKQQQAASAAKNAKENGGAMNMNQAASSNNGGKAYSNNDNVNGGGKKVSFDPKAMASLKINSNANLGSESLSLGEPRKVTNDIGSMMSLAGFNGNSNNANNSGFGGFQVQSNDLGFQGSSSGIIPNGGFLTNQQYPSPSSSSFLMNMNGFSNNNHPSSLMMNMKQQPQMMYQRAPFVPSSTGYYCNNSYNYNGDCDYSPAIVNYSQYQLPNFSGEDHHHYAADMFSDDNTNSNCSVM</sequence>
<accession>A0AAE1K2H2</accession>
<dbReference type="PANTHER" id="PTHR45868">
    <property type="entry name" value="HEAVY METAL-ASSOCIATED ISOPRENYLATED PLANT PROTEIN 33-RELATED"/>
    <property type="match status" value="1"/>
</dbReference>
<keyword evidence="9" id="KW-1185">Reference proteome</keyword>
<feature type="region of interest" description="Disordered" evidence="6">
    <location>
        <begin position="79"/>
        <end position="127"/>
    </location>
</feature>
<dbReference type="GO" id="GO:0046872">
    <property type="term" value="F:metal ion binding"/>
    <property type="evidence" value="ECO:0007669"/>
    <property type="project" value="UniProtKB-KW"/>
</dbReference>